<protein>
    <recommendedName>
        <fullName evidence="3">Glycoside hydrolase</fullName>
    </recommendedName>
</protein>
<accession>A0ABX2FV65</accession>
<evidence type="ECO:0008006" key="3">
    <source>
        <dbReference type="Google" id="ProtNLM"/>
    </source>
</evidence>
<proteinExistence type="predicted"/>
<sequence>MTDIHAIVPTRLAVRRTAPLLLGLVLLAGCSTRSTDMPAPQAAAATAADLTSGLGNGVNLQPSYYNGGNPNFGFSLMKQQTKIKTVRIEIEPGYVSQAKSWISQAKSNGYAVIATYHKSSVLGSDNTSELATAGTWWKTNYNALGGGFTINLMNEWGSHNISSNAYAAAYNTAISSVRAVYSGPIIIDIPGYGQETSTAAAAVKGTGGTKINDTNIILSAHVYPNGYNQGKGHTLQNSDLDDLGSAGRPCIIGEFGNSPSGSANWSGIVSYAKSKGWTVLGWCWNGDGGSMNMVTPSWSSNATATSFSLSSYFSTVYNLL</sequence>
<name>A0ABX2FV65_9BACT</name>
<dbReference type="Gene3D" id="3.20.20.80">
    <property type="entry name" value="Glycosidases"/>
    <property type="match status" value="1"/>
</dbReference>
<dbReference type="EMBL" id="JABSNP010000022">
    <property type="protein sequence ID" value="NRT20891.1"/>
    <property type="molecule type" value="Genomic_DNA"/>
</dbReference>
<evidence type="ECO:0000313" key="2">
    <source>
        <dbReference type="Proteomes" id="UP000779507"/>
    </source>
</evidence>
<dbReference type="InterPro" id="IPR017853">
    <property type="entry name" value="GH"/>
</dbReference>
<organism evidence="1 2">
    <name type="scientific">Hymenobacter caeli</name>
    <dbReference type="NCBI Taxonomy" id="2735894"/>
    <lineage>
        <taxon>Bacteria</taxon>
        <taxon>Pseudomonadati</taxon>
        <taxon>Bacteroidota</taxon>
        <taxon>Cytophagia</taxon>
        <taxon>Cytophagales</taxon>
        <taxon>Hymenobacteraceae</taxon>
        <taxon>Hymenobacter</taxon>
    </lineage>
</organism>
<gene>
    <name evidence="1" type="ORF">HNP98_003735</name>
</gene>
<dbReference type="Proteomes" id="UP000779507">
    <property type="component" value="Unassembled WGS sequence"/>
</dbReference>
<evidence type="ECO:0000313" key="1">
    <source>
        <dbReference type="EMBL" id="NRT20891.1"/>
    </source>
</evidence>
<dbReference type="RefSeq" id="WP_173811655.1">
    <property type="nucleotide sequence ID" value="NZ_JABSNP010000022.1"/>
</dbReference>
<comment type="caution">
    <text evidence="1">The sequence shown here is derived from an EMBL/GenBank/DDBJ whole genome shotgun (WGS) entry which is preliminary data.</text>
</comment>
<reference evidence="1 2" key="1">
    <citation type="submission" date="2020-05" db="EMBL/GenBank/DDBJ databases">
        <title>Genomic Encyclopedia of Type Strains, Phase IV (KMG-V): Genome sequencing to study the core and pangenomes of soil and plant-associated prokaryotes.</title>
        <authorList>
            <person name="Whitman W."/>
        </authorList>
    </citation>
    <scope>NUCLEOTIDE SEQUENCE [LARGE SCALE GENOMIC DNA]</scope>
    <source>
        <strain evidence="1 2">9A</strain>
    </source>
</reference>
<keyword evidence="2" id="KW-1185">Reference proteome</keyword>
<dbReference type="SUPFAM" id="SSF51445">
    <property type="entry name" value="(Trans)glycosidases"/>
    <property type="match status" value="1"/>
</dbReference>